<gene>
    <name evidence="1" type="ORF">SAMN04488508_108221</name>
</gene>
<evidence type="ECO:0000313" key="2">
    <source>
        <dbReference type="Proteomes" id="UP000184432"/>
    </source>
</evidence>
<dbReference type="AlphaFoldDB" id="A0A1M6J3N8"/>
<dbReference type="EMBL" id="FQYP01000008">
    <property type="protein sequence ID" value="SHJ41171.1"/>
    <property type="molecule type" value="Genomic_DNA"/>
</dbReference>
<sequence>MVVRPINRTHNPKVAGSNLAPATKKISCENNWFYLYKHTPKVQRLKGVNPAPATKKKASEVSEAFFIVETFNQSWQDEKFLLNAST</sequence>
<organism evidence="1 2">
    <name type="scientific">Aquimarina spongiae</name>
    <dbReference type="NCBI Taxonomy" id="570521"/>
    <lineage>
        <taxon>Bacteria</taxon>
        <taxon>Pseudomonadati</taxon>
        <taxon>Bacteroidota</taxon>
        <taxon>Flavobacteriia</taxon>
        <taxon>Flavobacteriales</taxon>
        <taxon>Flavobacteriaceae</taxon>
        <taxon>Aquimarina</taxon>
    </lineage>
</organism>
<name>A0A1M6J3N8_9FLAO</name>
<reference evidence="2" key="1">
    <citation type="submission" date="2016-11" db="EMBL/GenBank/DDBJ databases">
        <authorList>
            <person name="Varghese N."/>
            <person name="Submissions S."/>
        </authorList>
    </citation>
    <scope>NUCLEOTIDE SEQUENCE [LARGE SCALE GENOMIC DNA]</scope>
    <source>
        <strain evidence="2">DSM 22623</strain>
    </source>
</reference>
<dbReference type="Proteomes" id="UP000184432">
    <property type="component" value="Unassembled WGS sequence"/>
</dbReference>
<accession>A0A1M6J3N8</accession>
<evidence type="ECO:0000313" key="1">
    <source>
        <dbReference type="EMBL" id="SHJ41171.1"/>
    </source>
</evidence>
<proteinExistence type="predicted"/>
<protein>
    <submittedName>
        <fullName evidence="1">Uncharacterized protein</fullName>
    </submittedName>
</protein>
<keyword evidence="2" id="KW-1185">Reference proteome</keyword>